<reference evidence="9 10" key="1">
    <citation type="journal article" date="2019" name="Emerg. Microbes Infect.">
        <title>Comprehensive subspecies identification of 175 nontuberculous mycobacteria species based on 7547 genomic profiles.</title>
        <authorList>
            <person name="Matsumoto Y."/>
            <person name="Kinjo T."/>
            <person name="Motooka D."/>
            <person name="Nabeya D."/>
            <person name="Jung N."/>
            <person name="Uechi K."/>
            <person name="Horii T."/>
            <person name="Iida T."/>
            <person name="Fujita J."/>
            <person name="Nakamura S."/>
        </authorList>
    </citation>
    <scope>NUCLEOTIDE SEQUENCE [LARGE SCALE GENOMIC DNA]</scope>
    <source>
        <strain evidence="9 10">JCM 17423</strain>
    </source>
</reference>
<dbReference type="SUPFAM" id="SSF53474">
    <property type="entry name" value="alpha/beta-Hydrolases"/>
    <property type="match status" value="1"/>
</dbReference>
<evidence type="ECO:0000256" key="8">
    <source>
        <dbReference type="RuleBase" id="RU361263"/>
    </source>
</evidence>
<keyword evidence="10" id="KW-1185">Reference proteome</keyword>
<comment type="similarity">
    <text evidence="2 8">Belongs to the cutinase family.</text>
</comment>
<dbReference type="Proteomes" id="UP000466607">
    <property type="component" value="Chromosome"/>
</dbReference>
<dbReference type="GO" id="GO:0005576">
    <property type="term" value="C:extracellular region"/>
    <property type="evidence" value="ECO:0007669"/>
    <property type="project" value="UniProtKB-SubCell"/>
</dbReference>
<sequence length="202" mass="19995">MVAAPTAAAAPCPDVEVVFARGTGEPAGIGVVGESFVDKLENDMGGKSVSTYAVNYPASYDFLAAADGANDASAHVQGTVAACPGTAIVLGGYSQGAAVIDAITAAPGPALGFTNVMPPQIADHVAAVAVFGNPSDRIGLPLTAVSPLYGAKTIDLCTVGDPICSVGDDRAAHSLYVQSGMTSQAATFAAQRLSATAPQTLA</sequence>
<dbReference type="Pfam" id="PF01083">
    <property type="entry name" value="Cutinase"/>
    <property type="match status" value="1"/>
</dbReference>
<dbReference type="EMBL" id="AP022586">
    <property type="protein sequence ID" value="BBY18222.1"/>
    <property type="molecule type" value="Genomic_DNA"/>
</dbReference>
<evidence type="ECO:0000256" key="6">
    <source>
        <dbReference type="ARBA" id="ARBA00022801"/>
    </source>
</evidence>
<dbReference type="GO" id="GO:0052689">
    <property type="term" value="F:carboxylic ester hydrolase activity"/>
    <property type="evidence" value="ECO:0007669"/>
    <property type="project" value="UniProtKB-KW"/>
</dbReference>
<comment type="subcellular location">
    <subcellularLocation>
        <location evidence="1 8">Secreted</location>
    </subcellularLocation>
</comment>
<dbReference type="SMART" id="SM01110">
    <property type="entry name" value="Cutinase"/>
    <property type="match status" value="1"/>
</dbReference>
<dbReference type="PANTHER" id="PTHR33630">
    <property type="entry name" value="CUTINASE RV1984C-RELATED-RELATED"/>
    <property type="match status" value="1"/>
</dbReference>
<keyword evidence="4 8" id="KW-0964">Secreted</keyword>
<evidence type="ECO:0000313" key="9">
    <source>
        <dbReference type="EMBL" id="BBY18222.1"/>
    </source>
</evidence>
<dbReference type="InterPro" id="IPR029058">
    <property type="entry name" value="AB_hydrolase_fold"/>
</dbReference>
<comment type="function">
    <text evidence="8">Catalyzes the hydrolysis of complex carboxylic polyesters found in the cell wall of plants. Degrades cutin, a macromolecule that forms the structure of the plant cuticle.</text>
</comment>
<dbReference type="InterPro" id="IPR043580">
    <property type="entry name" value="CUTINASE_1"/>
</dbReference>
<evidence type="ECO:0000256" key="5">
    <source>
        <dbReference type="ARBA" id="ARBA00022729"/>
    </source>
</evidence>
<accession>A0AAD1MW83</accession>
<evidence type="ECO:0000256" key="2">
    <source>
        <dbReference type="ARBA" id="ARBA00007534"/>
    </source>
</evidence>
<evidence type="ECO:0000256" key="3">
    <source>
        <dbReference type="ARBA" id="ARBA00022487"/>
    </source>
</evidence>
<evidence type="ECO:0000313" key="10">
    <source>
        <dbReference type="Proteomes" id="UP000466607"/>
    </source>
</evidence>
<keyword evidence="3 8" id="KW-0719">Serine esterase</keyword>
<gene>
    <name evidence="9" type="primary">cut2_2</name>
    <name evidence="9" type="ORF">MLIT_38140</name>
</gene>
<organism evidence="9 10">
    <name type="scientific">Mycolicibacterium litorale</name>
    <dbReference type="NCBI Taxonomy" id="758802"/>
    <lineage>
        <taxon>Bacteria</taxon>
        <taxon>Bacillati</taxon>
        <taxon>Actinomycetota</taxon>
        <taxon>Actinomycetes</taxon>
        <taxon>Mycobacteriales</taxon>
        <taxon>Mycobacteriaceae</taxon>
        <taxon>Mycolicibacterium</taxon>
    </lineage>
</organism>
<dbReference type="PROSITE" id="PS00155">
    <property type="entry name" value="CUTINASE_1"/>
    <property type="match status" value="1"/>
</dbReference>
<dbReference type="EC" id="3.1.1.-" evidence="8"/>
<evidence type="ECO:0000256" key="1">
    <source>
        <dbReference type="ARBA" id="ARBA00004613"/>
    </source>
</evidence>
<keyword evidence="5" id="KW-0732">Signal</keyword>
<keyword evidence="7" id="KW-1015">Disulfide bond</keyword>
<dbReference type="AlphaFoldDB" id="A0AAD1MW83"/>
<evidence type="ECO:0000256" key="7">
    <source>
        <dbReference type="ARBA" id="ARBA00023157"/>
    </source>
</evidence>
<dbReference type="InterPro" id="IPR000675">
    <property type="entry name" value="Cutinase/axe"/>
</dbReference>
<evidence type="ECO:0000256" key="4">
    <source>
        <dbReference type="ARBA" id="ARBA00022525"/>
    </source>
</evidence>
<proteinExistence type="inferred from homology"/>
<dbReference type="Gene3D" id="3.40.50.1820">
    <property type="entry name" value="alpha/beta hydrolase"/>
    <property type="match status" value="1"/>
</dbReference>
<name>A0AAD1MW83_9MYCO</name>
<dbReference type="PANTHER" id="PTHR33630:SF9">
    <property type="entry name" value="CUTINASE 4"/>
    <property type="match status" value="1"/>
</dbReference>
<protein>
    <recommendedName>
        <fullName evidence="8">Cutinase</fullName>
        <ecNumber evidence="8">3.1.1.-</ecNumber>
    </recommendedName>
</protein>
<keyword evidence="6 8" id="KW-0378">Hydrolase</keyword>